<keyword evidence="10" id="KW-0505">Motor protein</keyword>
<comment type="subcellular location">
    <subcellularLocation>
        <location evidence="2 10">Cytoplasm</location>
        <location evidence="2 10">Cytoskeleton</location>
    </subcellularLocation>
    <subcellularLocation>
        <location evidence="1">Nucleus</location>
    </subcellularLocation>
</comment>
<keyword evidence="6" id="KW-0509">mRNA transport</keyword>
<evidence type="ECO:0000313" key="12">
    <source>
        <dbReference type="Proteomes" id="UP000290809"/>
    </source>
</evidence>
<dbReference type="CDD" id="cd21452">
    <property type="entry name" value="DLC-like_DYNLL1_DYNLL2"/>
    <property type="match status" value="1"/>
</dbReference>
<dbReference type="GO" id="GO:0005874">
    <property type="term" value="C:microtubule"/>
    <property type="evidence" value="ECO:0007669"/>
    <property type="project" value="UniProtKB-KW"/>
</dbReference>
<evidence type="ECO:0000256" key="9">
    <source>
        <dbReference type="ARBA" id="ARBA00023242"/>
    </source>
</evidence>
<evidence type="ECO:0000256" key="10">
    <source>
        <dbReference type="RuleBase" id="RU365010"/>
    </source>
</evidence>
<evidence type="ECO:0000256" key="4">
    <source>
        <dbReference type="ARBA" id="ARBA00022490"/>
    </source>
</evidence>
<keyword evidence="7" id="KW-0653">Protein transport</keyword>
<dbReference type="GO" id="GO:0005868">
    <property type="term" value="C:cytoplasmic dynein complex"/>
    <property type="evidence" value="ECO:0007669"/>
    <property type="project" value="TreeGrafter"/>
</dbReference>
<evidence type="ECO:0000256" key="8">
    <source>
        <dbReference type="ARBA" id="ARBA00023212"/>
    </source>
</evidence>
<dbReference type="Proteomes" id="UP000290809">
    <property type="component" value="Unassembled WGS sequence"/>
</dbReference>
<dbReference type="FunFam" id="3.30.740.10:FF:000005">
    <property type="entry name" value="Dynein light chain"/>
    <property type="match status" value="1"/>
</dbReference>
<evidence type="ECO:0000256" key="2">
    <source>
        <dbReference type="ARBA" id="ARBA00004245"/>
    </source>
</evidence>
<dbReference type="STRING" id="6184.A0A430QN41"/>
<dbReference type="PANTHER" id="PTHR11886:SF35">
    <property type="entry name" value="DYNEIN LIGHT CHAIN"/>
    <property type="match status" value="1"/>
</dbReference>
<keyword evidence="9" id="KW-0539">Nucleus</keyword>
<dbReference type="GO" id="GO:0007017">
    <property type="term" value="P:microtubule-based process"/>
    <property type="evidence" value="ECO:0007669"/>
    <property type="project" value="InterPro"/>
</dbReference>
<evidence type="ECO:0000256" key="7">
    <source>
        <dbReference type="ARBA" id="ARBA00022927"/>
    </source>
</evidence>
<proteinExistence type="inferred from homology"/>
<dbReference type="EMBL" id="QMKO01001527">
    <property type="protein sequence ID" value="RTG89091.1"/>
    <property type="molecule type" value="Genomic_DNA"/>
</dbReference>
<evidence type="ECO:0000256" key="3">
    <source>
        <dbReference type="ARBA" id="ARBA00022448"/>
    </source>
</evidence>
<dbReference type="InterPro" id="IPR037177">
    <property type="entry name" value="DLC_sf"/>
</dbReference>
<sequence length="180" mass="21440">MKRFRIHEKSIQIKKVIMDEEMQMDVISTVIAALHIYGNEYTKMKKFIENKLNKRYLPTWHYITGYDVDSTKKILLKMPIEQRPYSNTLHQSGERKAVIKYVEMSKEMQQDAVQTAAMAMDKYNDDKDIALFLKKEFDRKYEPTWHCIIGSKFSSYVTHIKQFCIYFSLEDRGVLLFKTV</sequence>
<accession>A0A430QN41</accession>
<dbReference type="Pfam" id="PF01221">
    <property type="entry name" value="Dynein_light"/>
    <property type="match status" value="2"/>
</dbReference>
<evidence type="ECO:0000256" key="1">
    <source>
        <dbReference type="ARBA" id="ARBA00004123"/>
    </source>
</evidence>
<evidence type="ECO:0000256" key="6">
    <source>
        <dbReference type="ARBA" id="ARBA00022816"/>
    </source>
</evidence>
<keyword evidence="5 10" id="KW-0493">Microtubule</keyword>
<keyword evidence="4 10" id="KW-0963">Cytoplasm</keyword>
<evidence type="ECO:0000256" key="5">
    <source>
        <dbReference type="ARBA" id="ARBA00022701"/>
    </source>
</evidence>
<dbReference type="AlphaFoldDB" id="A0A430QN41"/>
<keyword evidence="10" id="KW-0243">Dynein</keyword>
<dbReference type="PANTHER" id="PTHR11886">
    <property type="entry name" value="DYNEIN LIGHT CHAIN"/>
    <property type="match status" value="1"/>
</dbReference>
<dbReference type="SMART" id="SM01375">
    <property type="entry name" value="Dynein_light"/>
    <property type="match status" value="2"/>
</dbReference>
<keyword evidence="12" id="KW-1185">Reference proteome</keyword>
<dbReference type="SUPFAM" id="SSF54648">
    <property type="entry name" value="DLC"/>
    <property type="match status" value="2"/>
</dbReference>
<comment type="similarity">
    <text evidence="10">Belongs to the dynein light chain family.</text>
</comment>
<gene>
    <name evidence="11" type="ORF">DC041_0009351</name>
</gene>
<dbReference type="GO" id="GO:0015031">
    <property type="term" value="P:protein transport"/>
    <property type="evidence" value="ECO:0007669"/>
    <property type="project" value="UniProtKB-KW"/>
</dbReference>
<organism evidence="11 12">
    <name type="scientific">Schistosoma bovis</name>
    <name type="common">Blood fluke</name>
    <dbReference type="NCBI Taxonomy" id="6184"/>
    <lineage>
        <taxon>Eukaryota</taxon>
        <taxon>Metazoa</taxon>
        <taxon>Spiralia</taxon>
        <taxon>Lophotrochozoa</taxon>
        <taxon>Platyhelminthes</taxon>
        <taxon>Trematoda</taxon>
        <taxon>Digenea</taxon>
        <taxon>Strigeidida</taxon>
        <taxon>Schistosomatoidea</taxon>
        <taxon>Schistosomatidae</taxon>
        <taxon>Schistosoma</taxon>
    </lineage>
</organism>
<dbReference type="InterPro" id="IPR001372">
    <property type="entry name" value="Dynein_light_chain_typ-1/2"/>
</dbReference>
<keyword evidence="8 10" id="KW-0206">Cytoskeleton</keyword>
<dbReference type="Gene3D" id="3.30.740.10">
    <property type="entry name" value="Protein Inhibitor Of Neuronal Nitric Oxide Synthase"/>
    <property type="match status" value="2"/>
</dbReference>
<protein>
    <recommendedName>
        <fullName evidence="10">Dynein light chain</fullName>
    </recommendedName>
</protein>
<dbReference type="GO" id="GO:0051028">
    <property type="term" value="P:mRNA transport"/>
    <property type="evidence" value="ECO:0007669"/>
    <property type="project" value="UniProtKB-KW"/>
</dbReference>
<keyword evidence="3" id="KW-0813">Transport</keyword>
<reference evidence="11 12" key="1">
    <citation type="journal article" date="2019" name="PLoS Pathog.">
        <title>Genome sequence of the bovine parasite Schistosoma bovis Tanzania.</title>
        <authorList>
            <person name="Oey H."/>
            <person name="Zakrzewski M."/>
            <person name="Gobert G."/>
            <person name="Gravermann K."/>
            <person name="Stoye J."/>
            <person name="Jones M."/>
            <person name="Mcmanus D."/>
            <person name="Krause L."/>
        </authorList>
    </citation>
    <scope>NUCLEOTIDE SEQUENCE [LARGE SCALE GENOMIC DNA]</scope>
    <source>
        <strain evidence="11 12">TAN1997</strain>
    </source>
</reference>
<dbReference type="GO" id="GO:0045505">
    <property type="term" value="F:dynein intermediate chain binding"/>
    <property type="evidence" value="ECO:0007669"/>
    <property type="project" value="TreeGrafter"/>
</dbReference>
<name>A0A430QN41_SCHBO</name>
<dbReference type="GO" id="GO:0005634">
    <property type="term" value="C:nucleus"/>
    <property type="evidence" value="ECO:0007669"/>
    <property type="project" value="UniProtKB-SubCell"/>
</dbReference>
<evidence type="ECO:0000313" key="11">
    <source>
        <dbReference type="EMBL" id="RTG89091.1"/>
    </source>
</evidence>
<comment type="caution">
    <text evidence="11">The sequence shown here is derived from an EMBL/GenBank/DDBJ whole genome shotgun (WGS) entry which is preliminary data.</text>
</comment>